<evidence type="ECO:0000259" key="2">
    <source>
        <dbReference type="Pfam" id="PF13355"/>
    </source>
</evidence>
<gene>
    <name evidence="5" type="ORF">BV61_05975</name>
</gene>
<keyword evidence="6" id="KW-1185">Reference proteome</keyword>
<feature type="domain" description="Plastid division protein CDP1-like 1st alpha solenoid" evidence="4">
    <location>
        <begin position="83"/>
        <end position="229"/>
    </location>
</feature>
<dbReference type="PANTHER" id="PTHR33925:SF1">
    <property type="entry name" value="PROTEIN ACCUMULATION AND REPLICATION OF CHLOROPLASTS 6, CHLOROPLASTIC"/>
    <property type="match status" value="1"/>
</dbReference>
<dbReference type="Pfam" id="PF23468">
    <property type="entry name" value="ARC6"/>
    <property type="match status" value="1"/>
</dbReference>
<organism evidence="5 6">
    <name type="scientific">Candidatus Synechococcus spongiarum LMB bulk15M</name>
    <dbReference type="NCBI Taxonomy" id="1943582"/>
    <lineage>
        <taxon>Bacteria</taxon>
        <taxon>Bacillati</taxon>
        <taxon>Cyanobacteriota</taxon>
        <taxon>Cyanophyceae</taxon>
        <taxon>Synechococcales</taxon>
        <taxon>Synechococcaceae</taxon>
        <taxon>Synechococcus</taxon>
    </lineage>
</organism>
<proteinExistence type="predicted"/>
<reference evidence="5 6" key="1">
    <citation type="submission" date="2017-02" db="EMBL/GenBank/DDBJ databases">
        <title>Draft Genome Sequences of 'Candidatus Synechococcus spongiarum', Cyanobacterial Symbionts of the Mediterranean Sponge Aplysina aerophoba from two locations.</title>
        <authorList>
            <person name="Slaby B.M."/>
            <person name="Hentschel U."/>
        </authorList>
    </citation>
    <scope>NUCLEOTIDE SEQUENCE [LARGE SCALE GENOMIC DNA]</scope>
    <source>
        <strain evidence="5">LMB bulk15M</strain>
    </source>
</reference>
<dbReference type="InterPro" id="IPR044685">
    <property type="entry name" value="CPD1-like"/>
</dbReference>
<feature type="region of interest" description="Disordered" evidence="1">
    <location>
        <begin position="521"/>
        <end position="548"/>
    </location>
</feature>
<dbReference type="EMBL" id="MWLD01000069">
    <property type="protein sequence ID" value="OOV28361.1"/>
    <property type="molecule type" value="Genomic_DNA"/>
</dbReference>
<dbReference type="Pfam" id="PF25515">
    <property type="entry name" value="Arm_PDR"/>
    <property type="match status" value="1"/>
</dbReference>
<dbReference type="InterPro" id="IPR058032">
    <property type="entry name" value="CDP1-like_a_solenoid_1"/>
</dbReference>
<dbReference type="AlphaFoldDB" id="A0A1T1CIA8"/>
<dbReference type="Proteomes" id="UP000242636">
    <property type="component" value="Unassembled WGS sequence"/>
</dbReference>
<comment type="caution">
    <text evidence="5">The sequence shown here is derived from an EMBL/GenBank/DDBJ whole genome shotgun (WGS) entry which is preliminary data.</text>
</comment>
<evidence type="ECO:0000259" key="4">
    <source>
        <dbReference type="Pfam" id="PF25515"/>
    </source>
</evidence>
<protein>
    <submittedName>
        <fullName evidence="5">Uncharacterized protein</fullName>
    </submittedName>
</protein>
<name>A0A1T1CIA8_9SYNE</name>
<dbReference type="PANTHER" id="PTHR33925">
    <property type="entry name" value="PLASTID DIVISION PROTEIN CDP1, CHLOROPLASTIC-RELATED"/>
    <property type="match status" value="1"/>
</dbReference>
<feature type="region of interest" description="Disordered" evidence="1">
    <location>
        <begin position="390"/>
        <end position="493"/>
    </location>
</feature>
<evidence type="ECO:0000313" key="6">
    <source>
        <dbReference type="Proteomes" id="UP000242636"/>
    </source>
</evidence>
<dbReference type="InterPro" id="IPR057137">
    <property type="entry name" value="CDP1-like_a_solenoid_2"/>
</dbReference>
<evidence type="ECO:0000313" key="5">
    <source>
        <dbReference type="EMBL" id="OOV28361.1"/>
    </source>
</evidence>
<evidence type="ECO:0000256" key="1">
    <source>
        <dbReference type="SAM" id="MobiDB-lite"/>
    </source>
</evidence>
<dbReference type="InterPro" id="IPR025344">
    <property type="entry name" value="CDP1-like_IMS"/>
</dbReference>
<sequence length="704" mass="77646">MKLPLDHFRLLGVTSGATRSEIEQALVERLRNPPSEGYAPETLDARAELLRASGAFLMDEQRYQAHQQQLKTTPDEGGFAGIELEPDQETAAPLLLMEAQENLKAFELVLELLSRRREAAESHGRQQTDLLLMAALAARRASHRMWTKRLYDQSAQTLERAIQLLADHASQARRKAILEDDLNKIAPFRILDLLGTDSCSAMERQRSLSSLKALIDQRGGLDADDDEQRSPILFQDFFKQIRPCLTIDEQLQLFEGYSRQEGSTATFLLAYTRAAMGFQRRQPAHIDAALTAMEAVEAEGLEPEKACLLLLLGQPDAAQDMVQSCQDPRLCQWLASYPSTSDSLLGLCRFCSQWLEQHVLPCYRDVDPHTKVDLDAYFLDPEVQRYIKERDSRPAPHHGPLESRPNGNATTKETKGLDLFTPAPPEPRPRQARQRESLSAPPPAPWPDVPRSSGSLGVAPSPQVSGERPGGARPAAGDSKVADADPASPPRQTLWPLATKSALVVGVVTILVVLRPWSLLTTAGTPNPPPRPLSPPDEAVGNDATPLLPSLANTPVPWDHVQLQRVQEAEVLDLVGIKTLLQAWLDVKSAVLANSPTTRIGPETLDALALLAVPGQSTAVLDQHRYLRERGEQLQVRTTLDDVSLLTRSPSQVSARVVLSYTESTHNTEGLATNTFGPTTLRNDYTFIRGQQGWKLLRFSPSPP</sequence>
<feature type="domain" description="Plastid division protein CDP1-like 2nd alpha solenoid" evidence="3">
    <location>
        <begin position="245"/>
        <end position="393"/>
    </location>
</feature>
<feature type="domain" description="Plastid division protein CDP1-like IMS" evidence="2">
    <location>
        <begin position="579"/>
        <end position="696"/>
    </location>
</feature>
<feature type="compositionally biased region" description="Basic and acidic residues" evidence="1">
    <location>
        <begin position="427"/>
        <end position="436"/>
    </location>
</feature>
<accession>A0A1T1CIA8</accession>
<dbReference type="Pfam" id="PF13355">
    <property type="entry name" value="ARC6-like_IMS"/>
    <property type="match status" value="1"/>
</dbReference>
<evidence type="ECO:0000259" key="3">
    <source>
        <dbReference type="Pfam" id="PF23468"/>
    </source>
</evidence>
<feature type="compositionally biased region" description="Pro residues" evidence="1">
    <location>
        <begin position="526"/>
        <end position="535"/>
    </location>
</feature>